<keyword evidence="5 11" id="KW-1133">Transmembrane helix</keyword>
<keyword evidence="8" id="KW-1015">Disulfide bond</keyword>
<feature type="domain" description="Vitamin K epoxide reductase" evidence="12">
    <location>
        <begin position="102"/>
        <end position="238"/>
    </location>
</feature>
<dbReference type="SMART" id="SM00756">
    <property type="entry name" value="VKc"/>
    <property type="match status" value="1"/>
</dbReference>
<dbReference type="PANTHER" id="PTHR34573">
    <property type="entry name" value="VKC DOMAIN-CONTAINING PROTEIN"/>
    <property type="match status" value="1"/>
</dbReference>
<dbReference type="GO" id="GO:0016020">
    <property type="term" value="C:membrane"/>
    <property type="evidence" value="ECO:0007669"/>
    <property type="project" value="UniProtKB-SubCell"/>
</dbReference>
<dbReference type="Gene3D" id="1.20.1440.130">
    <property type="entry name" value="VKOR domain"/>
    <property type="match status" value="1"/>
</dbReference>
<reference evidence="13" key="1">
    <citation type="submission" date="2021-01" db="EMBL/GenBank/DDBJ databases">
        <authorList>
            <person name="Corre E."/>
            <person name="Pelletier E."/>
            <person name="Niang G."/>
            <person name="Scheremetjew M."/>
            <person name="Finn R."/>
            <person name="Kale V."/>
            <person name="Holt S."/>
            <person name="Cochrane G."/>
            <person name="Meng A."/>
            <person name="Brown T."/>
            <person name="Cohen L."/>
        </authorList>
    </citation>
    <scope>NUCLEOTIDE SEQUENCE</scope>
    <source>
        <strain evidence="13">CCMP1320</strain>
    </source>
</reference>
<dbReference type="Gene3D" id="3.40.30.10">
    <property type="entry name" value="Glutaredoxin"/>
    <property type="match status" value="1"/>
</dbReference>
<feature type="region of interest" description="Disordered" evidence="10">
    <location>
        <begin position="1"/>
        <end position="102"/>
    </location>
</feature>
<evidence type="ECO:0000256" key="6">
    <source>
        <dbReference type="ARBA" id="ARBA00023002"/>
    </source>
</evidence>
<evidence type="ECO:0000256" key="7">
    <source>
        <dbReference type="ARBA" id="ARBA00023136"/>
    </source>
</evidence>
<dbReference type="InterPro" id="IPR038354">
    <property type="entry name" value="VKOR_sf"/>
</dbReference>
<keyword evidence="7 11" id="KW-0472">Membrane</keyword>
<sequence>MMALKHGFPCQSAPLKHSSSRPGLLKRHPVQHCRPWPGQQHPSPSVLCATNREKNDFELPPNLAAPSAREDEPQGEAEVSSSRSGDSSAPSTSASASLASPSSVPYPVVAALAGAGTLETAYLTWVKLTGSSVSCPVSGCESVLSSSYSELYGVPLSLLGMLTYGAVAAVALAAATQPSSSDKRTLDTCLATGTSLLGGVSGFLIYLLQTEFNGQPCAWCYLSATLSLSLLAIVVSGLPARRLQQVAAPSLSALATTVAVLYFNTASVGSSTAAIYDLPYSPPEVTTTSSEQGVSLSKRLRDAGARMYGAFWCSHCFDQKQEFGKEAMASFPYVECFPNGWRRGEKQADACAEAGVRAFPTWVINGNFVEGELTFDEVDKLLKGEPIPGLSGMDY</sequence>
<comment type="similarity">
    <text evidence="2">Belongs to the VKOR family.</text>
</comment>
<proteinExistence type="inferred from homology"/>
<evidence type="ECO:0000256" key="8">
    <source>
        <dbReference type="ARBA" id="ARBA00023157"/>
    </source>
</evidence>
<dbReference type="InterPro" id="IPR044698">
    <property type="entry name" value="VKOR/LTO1"/>
</dbReference>
<gene>
    <name evidence="13" type="ORF">DTER00134_LOCUS22302</name>
</gene>
<feature type="compositionally biased region" description="Low complexity" evidence="10">
    <location>
        <begin position="77"/>
        <end position="102"/>
    </location>
</feature>
<evidence type="ECO:0000259" key="12">
    <source>
        <dbReference type="SMART" id="SM00756"/>
    </source>
</evidence>
<dbReference type="SUPFAM" id="SSF52833">
    <property type="entry name" value="Thioredoxin-like"/>
    <property type="match status" value="1"/>
</dbReference>
<keyword evidence="4" id="KW-0874">Quinone</keyword>
<name>A0A7S3VUY1_DUNTE</name>
<feature type="transmembrane region" description="Helical" evidence="11">
    <location>
        <begin position="246"/>
        <end position="263"/>
    </location>
</feature>
<evidence type="ECO:0000256" key="11">
    <source>
        <dbReference type="SAM" id="Phobius"/>
    </source>
</evidence>
<evidence type="ECO:0000256" key="2">
    <source>
        <dbReference type="ARBA" id="ARBA00006214"/>
    </source>
</evidence>
<dbReference type="AlphaFoldDB" id="A0A7S3VUY1"/>
<dbReference type="CDD" id="cd12916">
    <property type="entry name" value="VKOR_1"/>
    <property type="match status" value="1"/>
</dbReference>
<dbReference type="EMBL" id="HBIP01036822">
    <property type="protein sequence ID" value="CAE0507226.1"/>
    <property type="molecule type" value="Transcribed_RNA"/>
</dbReference>
<comment type="subcellular location">
    <subcellularLocation>
        <location evidence="1">Membrane</location>
        <topology evidence="1">Multi-pass membrane protein</topology>
    </subcellularLocation>
</comment>
<protein>
    <recommendedName>
        <fullName evidence="12">Vitamin K epoxide reductase domain-containing protein</fullName>
    </recommendedName>
</protein>
<evidence type="ECO:0000256" key="3">
    <source>
        <dbReference type="ARBA" id="ARBA00022692"/>
    </source>
</evidence>
<dbReference type="InterPro" id="IPR012932">
    <property type="entry name" value="VKOR"/>
</dbReference>
<dbReference type="Pfam" id="PF07884">
    <property type="entry name" value="VKOR"/>
    <property type="match status" value="1"/>
</dbReference>
<dbReference type="GO" id="GO:0016491">
    <property type="term" value="F:oxidoreductase activity"/>
    <property type="evidence" value="ECO:0007669"/>
    <property type="project" value="UniProtKB-KW"/>
</dbReference>
<evidence type="ECO:0000256" key="1">
    <source>
        <dbReference type="ARBA" id="ARBA00004141"/>
    </source>
</evidence>
<keyword evidence="3 11" id="KW-0812">Transmembrane</keyword>
<feature type="transmembrane region" description="Helical" evidence="11">
    <location>
        <begin position="221"/>
        <end position="239"/>
    </location>
</feature>
<dbReference type="InterPro" id="IPR036249">
    <property type="entry name" value="Thioredoxin-like_sf"/>
</dbReference>
<evidence type="ECO:0000256" key="10">
    <source>
        <dbReference type="SAM" id="MobiDB-lite"/>
    </source>
</evidence>
<accession>A0A7S3VUY1</accession>
<feature type="transmembrane region" description="Helical" evidence="11">
    <location>
        <begin position="188"/>
        <end position="209"/>
    </location>
</feature>
<dbReference type="GO" id="GO:0048038">
    <property type="term" value="F:quinone binding"/>
    <property type="evidence" value="ECO:0007669"/>
    <property type="project" value="UniProtKB-KW"/>
</dbReference>
<dbReference type="PANTHER" id="PTHR34573:SF1">
    <property type="entry name" value="VITAMIN K EPOXIDE REDUCTASE DOMAIN-CONTAINING PROTEIN"/>
    <property type="match status" value="1"/>
</dbReference>
<evidence type="ECO:0000256" key="9">
    <source>
        <dbReference type="ARBA" id="ARBA00023284"/>
    </source>
</evidence>
<keyword evidence="6" id="KW-0560">Oxidoreductase</keyword>
<feature type="transmembrane region" description="Helical" evidence="11">
    <location>
        <begin position="152"/>
        <end position="176"/>
    </location>
</feature>
<keyword evidence="9" id="KW-0676">Redox-active center</keyword>
<evidence type="ECO:0000313" key="13">
    <source>
        <dbReference type="EMBL" id="CAE0507226.1"/>
    </source>
</evidence>
<organism evidence="13">
    <name type="scientific">Dunaliella tertiolecta</name>
    <name type="common">Green alga</name>
    <dbReference type="NCBI Taxonomy" id="3047"/>
    <lineage>
        <taxon>Eukaryota</taxon>
        <taxon>Viridiplantae</taxon>
        <taxon>Chlorophyta</taxon>
        <taxon>core chlorophytes</taxon>
        <taxon>Chlorophyceae</taxon>
        <taxon>CS clade</taxon>
        <taxon>Chlamydomonadales</taxon>
        <taxon>Dunaliellaceae</taxon>
        <taxon>Dunaliella</taxon>
    </lineage>
</organism>
<evidence type="ECO:0000256" key="4">
    <source>
        <dbReference type="ARBA" id="ARBA00022719"/>
    </source>
</evidence>
<evidence type="ECO:0000256" key="5">
    <source>
        <dbReference type="ARBA" id="ARBA00022989"/>
    </source>
</evidence>